<dbReference type="OrthoDB" id="2607755at2759"/>
<gene>
    <name evidence="2" type="ORF">GALMADRAFT_242496</name>
</gene>
<dbReference type="AlphaFoldDB" id="A0A067TAF6"/>
<protein>
    <submittedName>
        <fullName evidence="2">Uncharacterized protein</fullName>
    </submittedName>
</protein>
<keyword evidence="1" id="KW-1133">Transmembrane helix</keyword>
<dbReference type="Proteomes" id="UP000027222">
    <property type="component" value="Unassembled WGS sequence"/>
</dbReference>
<dbReference type="EMBL" id="KL142372">
    <property type="protein sequence ID" value="KDR80205.1"/>
    <property type="molecule type" value="Genomic_DNA"/>
</dbReference>
<evidence type="ECO:0000313" key="3">
    <source>
        <dbReference type="Proteomes" id="UP000027222"/>
    </source>
</evidence>
<name>A0A067TAF6_GALM3</name>
<organism evidence="2 3">
    <name type="scientific">Galerina marginata (strain CBS 339.88)</name>
    <dbReference type="NCBI Taxonomy" id="685588"/>
    <lineage>
        <taxon>Eukaryota</taxon>
        <taxon>Fungi</taxon>
        <taxon>Dikarya</taxon>
        <taxon>Basidiomycota</taxon>
        <taxon>Agaricomycotina</taxon>
        <taxon>Agaricomycetes</taxon>
        <taxon>Agaricomycetidae</taxon>
        <taxon>Agaricales</taxon>
        <taxon>Agaricineae</taxon>
        <taxon>Strophariaceae</taxon>
        <taxon>Galerina</taxon>
    </lineage>
</organism>
<keyword evidence="3" id="KW-1185">Reference proteome</keyword>
<sequence>MYMTSMVYECWDGGQLYHNPLKVIRQDSEQSEDPNSPLPPPKPIKPLWTRVAFGAFHCGLGGFIAAFLLSQRSSWIRSMTIVGSRRKASSQLYIETAGHPHGYGHPFRMQDCSLANYSNNSNIMMVDTGKEGKFPFYPTGALIGLRRMPSTGDIGKINMLKVWKEFGGTIQQKSS</sequence>
<evidence type="ECO:0000256" key="1">
    <source>
        <dbReference type="SAM" id="Phobius"/>
    </source>
</evidence>
<keyword evidence="1" id="KW-0472">Membrane</keyword>
<proteinExistence type="predicted"/>
<evidence type="ECO:0000313" key="2">
    <source>
        <dbReference type="EMBL" id="KDR80205.1"/>
    </source>
</evidence>
<dbReference type="HOGENOM" id="CLU_1532673_0_0_1"/>
<feature type="transmembrane region" description="Helical" evidence="1">
    <location>
        <begin position="47"/>
        <end position="69"/>
    </location>
</feature>
<reference evidence="3" key="1">
    <citation type="journal article" date="2014" name="Proc. Natl. Acad. Sci. U.S.A.">
        <title>Extensive sampling of basidiomycete genomes demonstrates inadequacy of the white-rot/brown-rot paradigm for wood decay fungi.</title>
        <authorList>
            <person name="Riley R."/>
            <person name="Salamov A.A."/>
            <person name="Brown D.W."/>
            <person name="Nagy L.G."/>
            <person name="Floudas D."/>
            <person name="Held B.W."/>
            <person name="Levasseur A."/>
            <person name="Lombard V."/>
            <person name="Morin E."/>
            <person name="Otillar R."/>
            <person name="Lindquist E.A."/>
            <person name="Sun H."/>
            <person name="LaButti K.M."/>
            <person name="Schmutz J."/>
            <person name="Jabbour D."/>
            <person name="Luo H."/>
            <person name="Baker S.E."/>
            <person name="Pisabarro A.G."/>
            <person name="Walton J.D."/>
            <person name="Blanchette R.A."/>
            <person name="Henrissat B."/>
            <person name="Martin F."/>
            <person name="Cullen D."/>
            <person name="Hibbett D.S."/>
            <person name="Grigoriev I.V."/>
        </authorList>
    </citation>
    <scope>NUCLEOTIDE SEQUENCE [LARGE SCALE GENOMIC DNA]</scope>
    <source>
        <strain evidence="3">CBS 339.88</strain>
    </source>
</reference>
<keyword evidence="1" id="KW-0812">Transmembrane</keyword>
<accession>A0A067TAF6</accession>